<proteinExistence type="predicted"/>
<dbReference type="GeneID" id="26640191"/>
<dbReference type="KEGG" id="vg:26640191"/>
<protein>
    <submittedName>
        <fullName evidence="1">Uncharacterized protein</fullName>
    </submittedName>
</protein>
<dbReference type="OrthoDB" id="28654at10239"/>
<dbReference type="Proteomes" id="UP000207741">
    <property type="component" value="Segment"/>
</dbReference>
<name>A0A0K0KVX2_9CAUD</name>
<accession>A0A0K0KVX2</accession>
<keyword evidence="2" id="KW-1185">Reference proteome</keyword>
<organism evidence="1 2">
    <name type="scientific">Prochlorococcus phage P-TIM68</name>
    <dbReference type="NCBI Taxonomy" id="1542477"/>
    <lineage>
        <taxon>Viruses</taxon>
        <taxon>Duplodnaviria</taxon>
        <taxon>Heunggongvirae</taxon>
        <taxon>Uroviricota</taxon>
        <taxon>Caudoviricetes</taxon>
        <taxon>Pantevenvirales</taxon>
        <taxon>Kyanoviridae</taxon>
        <taxon>Haifavirus</taxon>
        <taxon>Haifavirus tim68</taxon>
    </lineage>
</organism>
<dbReference type="EMBL" id="KM359505">
    <property type="protein sequence ID" value="AIR93472.1"/>
    <property type="molecule type" value="Genomic_DNA"/>
</dbReference>
<dbReference type="RefSeq" id="YP_009213647.1">
    <property type="nucleotide sequence ID" value="NC_028955.1"/>
</dbReference>
<evidence type="ECO:0000313" key="1">
    <source>
        <dbReference type="EMBL" id="AIR93472.1"/>
    </source>
</evidence>
<evidence type="ECO:0000313" key="2">
    <source>
        <dbReference type="Proteomes" id="UP000207741"/>
    </source>
</evidence>
<sequence>MRVDRHHDPVGDLEEELLDELEGITKQLGGNMTKLTRANSTGRMSKVIEIEYNIINQ</sequence>
<reference evidence="2" key="1">
    <citation type="submission" date="2014-08" db="EMBL/GenBank/DDBJ databases">
        <authorList>
            <person name="Edwards T."/>
        </authorList>
    </citation>
    <scope>NUCLEOTIDE SEQUENCE [LARGE SCALE GENOMIC DNA]</scope>
</reference>